<gene>
    <name evidence="3" type="ORF">OFUS_LOCUS1691</name>
</gene>
<dbReference type="Proteomes" id="UP000749559">
    <property type="component" value="Unassembled WGS sequence"/>
</dbReference>
<accession>A0A8J1U7T9</accession>
<feature type="transmembrane region" description="Helical" evidence="2">
    <location>
        <begin position="193"/>
        <end position="211"/>
    </location>
</feature>
<feature type="region of interest" description="Disordered" evidence="1">
    <location>
        <begin position="370"/>
        <end position="402"/>
    </location>
</feature>
<dbReference type="OrthoDB" id="6286514at2759"/>
<keyword evidence="2" id="KW-0812">Transmembrane</keyword>
<evidence type="ECO:0000256" key="1">
    <source>
        <dbReference type="SAM" id="MobiDB-lite"/>
    </source>
</evidence>
<feature type="transmembrane region" description="Helical" evidence="2">
    <location>
        <begin position="102"/>
        <end position="119"/>
    </location>
</feature>
<dbReference type="PANTHER" id="PTHR31453">
    <property type="entry name" value="TRANSMEMBRANE PROTEIN 236"/>
    <property type="match status" value="1"/>
</dbReference>
<dbReference type="PANTHER" id="PTHR31453:SF2">
    <property type="entry name" value="TRANSMEMBRANE PROTEIN 236"/>
    <property type="match status" value="1"/>
</dbReference>
<evidence type="ECO:0000313" key="3">
    <source>
        <dbReference type="EMBL" id="CAH1774178.1"/>
    </source>
</evidence>
<comment type="caution">
    <text evidence="3">The sequence shown here is derived from an EMBL/GenBank/DDBJ whole genome shotgun (WGS) entry which is preliminary data.</text>
</comment>
<feature type="compositionally biased region" description="Polar residues" evidence="1">
    <location>
        <begin position="382"/>
        <end position="395"/>
    </location>
</feature>
<keyword evidence="4" id="KW-1185">Reference proteome</keyword>
<organism evidence="3 4">
    <name type="scientific">Owenia fusiformis</name>
    <name type="common">Polychaete worm</name>
    <dbReference type="NCBI Taxonomy" id="6347"/>
    <lineage>
        <taxon>Eukaryota</taxon>
        <taxon>Metazoa</taxon>
        <taxon>Spiralia</taxon>
        <taxon>Lophotrochozoa</taxon>
        <taxon>Annelida</taxon>
        <taxon>Polychaeta</taxon>
        <taxon>Sedentaria</taxon>
        <taxon>Canalipalpata</taxon>
        <taxon>Sabellida</taxon>
        <taxon>Oweniida</taxon>
        <taxon>Oweniidae</taxon>
        <taxon>Owenia</taxon>
    </lineage>
</organism>
<feature type="transmembrane region" description="Helical" evidence="2">
    <location>
        <begin position="21"/>
        <end position="41"/>
    </location>
</feature>
<feature type="transmembrane region" description="Helical" evidence="2">
    <location>
        <begin position="266"/>
        <end position="284"/>
    </location>
</feature>
<reference evidence="3" key="1">
    <citation type="submission" date="2022-03" db="EMBL/GenBank/DDBJ databases">
        <authorList>
            <person name="Martin C."/>
        </authorList>
    </citation>
    <scope>NUCLEOTIDE SEQUENCE</scope>
</reference>
<dbReference type="InterPro" id="IPR020394">
    <property type="entry name" value="Uncharacterised_FAM23-like_TM"/>
</dbReference>
<feature type="transmembrane region" description="Helical" evidence="2">
    <location>
        <begin position="61"/>
        <end position="90"/>
    </location>
</feature>
<sequence>MAVGRFRQSYRDKKAVLRPTLIITEIVRWLVIATNVLLAVWRYGEIMGYTIFIQNVDVRSQFWGVTVGLFLLGSLVLYLPLKLVLLLVCYNARHAHGWRPSILLYSMSVLPCFILILIAVRSKNLTTFDEWTITVMQVVVFGLTITEWMAKLREEPFSYNLISDMGTDFFTAYDIIEMLMVADHNRDVFTSHWLYITYGVGFLAFFKYVPIPPVHVCSSSAADVTKRGTVIYILVNMFLQDIPFVVVRFTIMGLYGMKASDFIHPVKNVVFVMIYIFQLVLLFSNNRTTSAAGISFQSLVLKAQSVKRREKDTTAEERSAKCNTLPENNNITVELDALDRHLDDELMKSGVENTGFKSDDLQTEDLTNRTGSLQLKDLPGSVENSQLQKLPNRSASMPRPDY</sequence>
<protein>
    <submittedName>
        <fullName evidence="3">Uncharacterized protein</fullName>
    </submittedName>
</protein>
<keyword evidence="2" id="KW-1133">Transmembrane helix</keyword>
<dbReference type="EMBL" id="CAIIXF020000001">
    <property type="protein sequence ID" value="CAH1774178.1"/>
    <property type="molecule type" value="Genomic_DNA"/>
</dbReference>
<dbReference type="AlphaFoldDB" id="A0A8J1U7T9"/>
<proteinExistence type="predicted"/>
<name>A0A8J1U7T9_OWEFU</name>
<evidence type="ECO:0000313" key="4">
    <source>
        <dbReference type="Proteomes" id="UP000749559"/>
    </source>
</evidence>
<feature type="transmembrane region" description="Helical" evidence="2">
    <location>
        <begin position="231"/>
        <end position="254"/>
    </location>
</feature>
<keyword evidence="2" id="KW-0472">Membrane</keyword>
<evidence type="ECO:0000256" key="2">
    <source>
        <dbReference type="SAM" id="Phobius"/>
    </source>
</evidence>